<dbReference type="InterPro" id="IPR000719">
    <property type="entry name" value="Prot_kinase_dom"/>
</dbReference>
<dbReference type="GO" id="GO:0005524">
    <property type="term" value="F:ATP binding"/>
    <property type="evidence" value="ECO:0007669"/>
    <property type="project" value="UniProtKB-UniRule"/>
</dbReference>
<keyword evidence="6 10" id="KW-0418">Kinase</keyword>
<proteinExistence type="predicted"/>
<keyword evidence="12" id="KW-1185">Reference proteome</keyword>
<reference evidence="10" key="2">
    <citation type="submission" date="2020-01" db="EMBL/GenBank/DDBJ databases">
        <authorList>
            <person name="Korhonen P.K.K."/>
            <person name="Guangxu M.G."/>
            <person name="Wang T.W."/>
            <person name="Stroehlein A.J.S."/>
            <person name="Young N.D."/>
            <person name="Ang C.-S.A."/>
            <person name="Fernando D.W.F."/>
            <person name="Lu H.L."/>
            <person name="Taylor S.T."/>
            <person name="Ehtesham M.E.M."/>
            <person name="Najaraj S.H.N."/>
            <person name="Harsha G.H.G."/>
            <person name="Madugundu A.M."/>
            <person name="Renuse S.R."/>
            <person name="Holt D.H."/>
            <person name="Pandey A.P."/>
            <person name="Papenfuss A.P."/>
            <person name="Gasser R.B.G."/>
            <person name="Fischer K.F."/>
        </authorList>
    </citation>
    <scope>NUCLEOTIDE SEQUENCE</scope>
    <source>
        <strain evidence="10">SSS_KF_BRIS2020</strain>
    </source>
</reference>
<dbReference type="Gene3D" id="1.10.510.10">
    <property type="entry name" value="Transferase(Phosphotransferase) domain 1"/>
    <property type="match status" value="1"/>
</dbReference>
<reference evidence="12" key="1">
    <citation type="journal article" date="2020" name="PLoS Negl. Trop. Dis.">
        <title>High-quality nuclear genome for Sarcoptes scabiei-A critical resource for a neglected parasite.</title>
        <authorList>
            <person name="Korhonen P.K."/>
            <person name="Gasser R.B."/>
            <person name="Ma G."/>
            <person name="Wang T."/>
            <person name="Stroehlein A.J."/>
            <person name="Young N.D."/>
            <person name="Ang C.S."/>
            <person name="Fernando D.D."/>
            <person name="Lu H.C."/>
            <person name="Taylor S."/>
            <person name="Reynolds S.L."/>
            <person name="Mofiz E."/>
            <person name="Najaraj S.H."/>
            <person name="Gowda H."/>
            <person name="Madugundu A."/>
            <person name="Renuse S."/>
            <person name="Holt D."/>
            <person name="Pandey A."/>
            <person name="Papenfuss A.T."/>
            <person name="Fischer K."/>
        </authorList>
    </citation>
    <scope>NUCLEOTIDE SEQUENCE [LARGE SCALE GENOMIC DNA]</scope>
</reference>
<dbReference type="OrthoDB" id="10013850at2759"/>
<evidence type="ECO:0000259" key="9">
    <source>
        <dbReference type="PROSITE" id="PS50011"/>
    </source>
</evidence>
<dbReference type="Gene3D" id="3.30.200.20">
    <property type="entry name" value="Phosphorylase Kinase, domain 1"/>
    <property type="match status" value="1"/>
</dbReference>
<keyword evidence="3" id="KW-0723">Serine/threonine-protein kinase</keyword>
<gene>
    <name evidence="10" type="ORF">SSS_6281</name>
</gene>
<accession>A0A834VCW9</accession>
<reference evidence="11" key="3">
    <citation type="submission" date="2022-06" db="UniProtKB">
        <authorList>
            <consortium name="EnsemblMetazoa"/>
        </authorList>
    </citation>
    <scope>IDENTIFICATION</scope>
</reference>
<evidence type="ECO:0000256" key="3">
    <source>
        <dbReference type="ARBA" id="ARBA00022527"/>
    </source>
</evidence>
<dbReference type="SUPFAM" id="SSF56112">
    <property type="entry name" value="Protein kinase-like (PK-like)"/>
    <property type="match status" value="1"/>
</dbReference>
<dbReference type="Gene3D" id="1.20.1270.420">
    <property type="match status" value="1"/>
</dbReference>
<dbReference type="PROSITE" id="PS00107">
    <property type="entry name" value="PROTEIN_KINASE_ATP"/>
    <property type="match status" value="1"/>
</dbReference>
<dbReference type="GO" id="GO:0005737">
    <property type="term" value="C:cytoplasm"/>
    <property type="evidence" value="ECO:0007669"/>
    <property type="project" value="UniProtKB-SubCell"/>
</dbReference>
<evidence type="ECO:0000256" key="7">
    <source>
        <dbReference type="ARBA" id="ARBA00022840"/>
    </source>
</evidence>
<evidence type="ECO:0000313" key="11">
    <source>
        <dbReference type="EnsemblMetazoa" id="KAF7490649.1"/>
    </source>
</evidence>
<protein>
    <submittedName>
        <fullName evidence="10">Inhibitor of nuclear factor kappa-B kinase subunit epsilon</fullName>
    </submittedName>
</protein>
<dbReference type="GO" id="GO:0010628">
    <property type="term" value="P:positive regulation of gene expression"/>
    <property type="evidence" value="ECO:0007669"/>
    <property type="project" value="UniProtKB-ARBA"/>
</dbReference>
<evidence type="ECO:0000256" key="6">
    <source>
        <dbReference type="ARBA" id="ARBA00022777"/>
    </source>
</evidence>
<dbReference type="EnsemblMetazoa" id="SSS_6281s_mrna">
    <property type="protein sequence ID" value="KAF7490649.1"/>
    <property type="gene ID" value="SSS_6281"/>
</dbReference>
<organism evidence="10">
    <name type="scientific">Sarcoptes scabiei</name>
    <name type="common">Itch mite</name>
    <name type="synonym">Acarus scabiei</name>
    <dbReference type="NCBI Taxonomy" id="52283"/>
    <lineage>
        <taxon>Eukaryota</taxon>
        <taxon>Metazoa</taxon>
        <taxon>Ecdysozoa</taxon>
        <taxon>Arthropoda</taxon>
        <taxon>Chelicerata</taxon>
        <taxon>Arachnida</taxon>
        <taxon>Acari</taxon>
        <taxon>Acariformes</taxon>
        <taxon>Sarcoptiformes</taxon>
        <taxon>Astigmata</taxon>
        <taxon>Psoroptidia</taxon>
        <taxon>Sarcoptoidea</taxon>
        <taxon>Sarcoptidae</taxon>
        <taxon>Sarcoptinae</taxon>
        <taxon>Sarcoptes</taxon>
    </lineage>
</organism>
<evidence type="ECO:0000313" key="12">
    <source>
        <dbReference type="Proteomes" id="UP000070412"/>
    </source>
</evidence>
<dbReference type="EMBL" id="WVUK01000062">
    <property type="protein sequence ID" value="KAF7490649.1"/>
    <property type="molecule type" value="Genomic_DNA"/>
</dbReference>
<dbReference type="InterPro" id="IPR011009">
    <property type="entry name" value="Kinase-like_dom_sf"/>
</dbReference>
<dbReference type="Proteomes" id="UP000070412">
    <property type="component" value="Unassembled WGS sequence"/>
</dbReference>
<name>A0A834VCW9_SARSC</name>
<dbReference type="Pfam" id="PF00069">
    <property type="entry name" value="Pkinase"/>
    <property type="match status" value="1"/>
</dbReference>
<dbReference type="PANTHER" id="PTHR22969">
    <property type="entry name" value="IKB KINASE"/>
    <property type="match status" value="1"/>
</dbReference>
<dbReference type="FunFam" id="3.30.200.20:FF:000106">
    <property type="entry name" value="serine/threonine-protein kinase TBK1 isoform X1"/>
    <property type="match status" value="1"/>
</dbReference>
<evidence type="ECO:0000313" key="10">
    <source>
        <dbReference type="EMBL" id="KAF7490649.1"/>
    </source>
</evidence>
<keyword evidence="5 8" id="KW-0547">Nucleotide-binding</keyword>
<evidence type="ECO:0000256" key="2">
    <source>
        <dbReference type="ARBA" id="ARBA00022490"/>
    </source>
</evidence>
<feature type="domain" description="Protein kinase" evidence="9">
    <location>
        <begin position="31"/>
        <end position="332"/>
    </location>
</feature>
<feature type="binding site" evidence="8">
    <location>
        <position position="60"/>
    </location>
    <ligand>
        <name>ATP</name>
        <dbReference type="ChEBI" id="CHEBI:30616"/>
    </ligand>
</feature>
<evidence type="ECO:0000256" key="4">
    <source>
        <dbReference type="ARBA" id="ARBA00022679"/>
    </source>
</evidence>
<sequence>MSKTTIKSKIVPASSSGLSLTHFKSSSNYLWNTNAVLGKGATGAVYFGHNKQTGETVAVKCFNHLSQMRPYEVQKREFEVLKKVNHENIVKLLAIEEEIESKQKVLVMELCTGGSLFNILDDPLNSNGLEEKEFLLVLKHLAAGMKHLRDMNIIHRDLKPGNIMKFVAEDGTSIYKLTDFGAARELDDDQQFVSLYGTEEYLHPDMYERAVLRKPVGKSFKANVDLWSIGVTLYHIATGSLPFRPYGGRKNKETMYKITTEKASGIISGTQTSENGEIKWSRNLPESCLLSTSVQPLVTELLAGLLECNAHRMWSFEKFFTSVTNILDHKVVYVFYVGTLSLNPIYCHHNEKIIDLKSRCDSLFKLDPKDQIMVWANDELNHVITSHANNSNYGNYHGINFDNPSIMIGNSKLAKSFNNQKRSANVSTTITILSNDFPIADLITTEMNPIFMLNDQINSKIRCTSGPISASKFPDIINTPVNTDLDAQYGKLCCSLAYTTIRKIDQFIHNYKLACQIPCHMLAYGQSLQTNDFLSQLVKLMIDSIVKPTSMHLFKFPGTESIEKQFEKINSNLKSLSSSIVMDEKLEQLQDLWPSSKEIDNVKRLHCVQSRAKIYASKIRESWLMLHKDKQIKCMRHETLNHNEEELHQLEKFAIFYFDYRDLYLTSSNYNRLKLENYCKKLNILVSKEINPCDCIADKLEEWYQGAQVAYVKPKLIITELLGFFPALNELETSLKTAYEENNKIWINLFKEVRNFEIEWSQAQRSLESPTSTPKNIPMMTNELPLIECDINGGNGDVEGPEKSNRQASISTVNLLKELQNLNEYSRMLKDAFKDFEMTFSEVQSFND</sequence>
<evidence type="ECO:0000256" key="5">
    <source>
        <dbReference type="ARBA" id="ARBA00022741"/>
    </source>
</evidence>
<dbReference type="GO" id="GO:0009967">
    <property type="term" value="P:positive regulation of signal transduction"/>
    <property type="evidence" value="ECO:0007669"/>
    <property type="project" value="UniProtKB-ARBA"/>
</dbReference>
<dbReference type="PROSITE" id="PS50011">
    <property type="entry name" value="PROTEIN_KINASE_DOM"/>
    <property type="match status" value="1"/>
</dbReference>
<dbReference type="GO" id="GO:0045089">
    <property type="term" value="P:positive regulation of innate immune response"/>
    <property type="evidence" value="ECO:0007669"/>
    <property type="project" value="UniProtKB-ARBA"/>
</dbReference>
<evidence type="ECO:0000256" key="8">
    <source>
        <dbReference type="PROSITE-ProRule" id="PRU10141"/>
    </source>
</evidence>
<comment type="subcellular location">
    <subcellularLocation>
        <location evidence="1">Cytoplasm</location>
    </subcellularLocation>
</comment>
<keyword evidence="4" id="KW-0808">Transferase</keyword>
<dbReference type="AlphaFoldDB" id="A0A834VCW9"/>
<dbReference type="GO" id="GO:0004674">
    <property type="term" value="F:protein serine/threonine kinase activity"/>
    <property type="evidence" value="ECO:0007669"/>
    <property type="project" value="UniProtKB-KW"/>
</dbReference>
<dbReference type="InterPro" id="IPR051180">
    <property type="entry name" value="IKK"/>
</dbReference>
<keyword evidence="7 8" id="KW-0067">ATP-binding</keyword>
<evidence type="ECO:0000256" key="1">
    <source>
        <dbReference type="ARBA" id="ARBA00004496"/>
    </source>
</evidence>
<dbReference type="FunFam" id="1.10.510.10:FF:000100">
    <property type="entry name" value="inhibitor of nuclear factor kappa-B kinase subunit epsilon"/>
    <property type="match status" value="1"/>
</dbReference>
<keyword evidence="2" id="KW-0963">Cytoplasm</keyword>
<dbReference type="Gene3D" id="3.10.20.90">
    <property type="entry name" value="Phosphatidylinositol 3-kinase Catalytic Subunit, Chain A, domain 1"/>
    <property type="match status" value="1"/>
</dbReference>
<dbReference type="GO" id="GO:0006950">
    <property type="term" value="P:response to stress"/>
    <property type="evidence" value="ECO:0007669"/>
    <property type="project" value="UniProtKB-ARBA"/>
</dbReference>
<dbReference type="PANTHER" id="PTHR22969:SF15">
    <property type="entry name" value="FI05319P"/>
    <property type="match status" value="1"/>
</dbReference>
<dbReference type="InterPro" id="IPR017441">
    <property type="entry name" value="Protein_kinase_ATP_BS"/>
</dbReference>
<dbReference type="SMART" id="SM00220">
    <property type="entry name" value="S_TKc"/>
    <property type="match status" value="1"/>
</dbReference>